<feature type="domain" description="4Fe-4S ferredoxin-type" evidence="5">
    <location>
        <begin position="37"/>
        <end position="68"/>
    </location>
</feature>
<reference evidence="6 7" key="1">
    <citation type="submission" date="2019-03" db="EMBL/GenBank/DDBJ databases">
        <title>Metabolic potential of uncultured bacteria and archaea associated with petroleum seepage in deep-sea sediments.</title>
        <authorList>
            <person name="Dong X."/>
            <person name="Hubert C."/>
        </authorList>
    </citation>
    <scope>NUCLEOTIDE SEQUENCE [LARGE SCALE GENOMIC DNA]</scope>
    <source>
        <strain evidence="6">E29_bin78</strain>
    </source>
</reference>
<dbReference type="Proteomes" id="UP000320679">
    <property type="component" value="Unassembled WGS sequence"/>
</dbReference>
<dbReference type="PROSITE" id="PS00198">
    <property type="entry name" value="4FE4S_FER_1"/>
    <property type="match status" value="1"/>
</dbReference>
<keyword evidence="1" id="KW-0004">4Fe-4S</keyword>
<dbReference type="InterPro" id="IPR017896">
    <property type="entry name" value="4Fe4S_Fe-S-bd"/>
</dbReference>
<proteinExistence type="predicted"/>
<dbReference type="PROSITE" id="PS51379">
    <property type="entry name" value="4FE4S_FER_2"/>
    <property type="match status" value="2"/>
</dbReference>
<dbReference type="SUPFAM" id="SSF54862">
    <property type="entry name" value="4Fe-4S ferredoxins"/>
    <property type="match status" value="1"/>
</dbReference>
<evidence type="ECO:0000256" key="1">
    <source>
        <dbReference type="ARBA" id="ARBA00022485"/>
    </source>
</evidence>
<keyword evidence="4" id="KW-0411">Iron-sulfur</keyword>
<feature type="domain" description="4Fe-4S ferredoxin-type" evidence="5">
    <location>
        <begin position="3"/>
        <end position="36"/>
    </location>
</feature>
<name>A0A523UM57_UNCAE</name>
<dbReference type="AlphaFoldDB" id="A0A523UM57"/>
<evidence type="ECO:0000259" key="5">
    <source>
        <dbReference type="PROSITE" id="PS51379"/>
    </source>
</evidence>
<gene>
    <name evidence="6" type="ORF">E3J59_06235</name>
</gene>
<dbReference type="InterPro" id="IPR017900">
    <property type="entry name" value="4Fe4S_Fe_S_CS"/>
</dbReference>
<dbReference type="PANTHER" id="PTHR43687:SF5">
    <property type="entry name" value="4FE-4S FERREDOXIN-TYPE DOMAIN-CONTAINING PROTEIN"/>
    <property type="match status" value="1"/>
</dbReference>
<dbReference type="InterPro" id="IPR050572">
    <property type="entry name" value="Fe-S_Ferredoxin"/>
</dbReference>
<evidence type="ECO:0000256" key="3">
    <source>
        <dbReference type="ARBA" id="ARBA00023004"/>
    </source>
</evidence>
<keyword evidence="3" id="KW-0408">Iron</keyword>
<dbReference type="PANTHER" id="PTHR43687">
    <property type="entry name" value="ADENYLYLSULFATE REDUCTASE, BETA SUBUNIT"/>
    <property type="match status" value="1"/>
</dbReference>
<evidence type="ECO:0000256" key="2">
    <source>
        <dbReference type="ARBA" id="ARBA00022723"/>
    </source>
</evidence>
<sequence>MFVSLEIDEKLCEAPQSRCQRCIDVCPVDAFKLENRKIITVFDNEDECTFCNMCVEECPRAAVKVVKLY</sequence>
<organism evidence="6 7">
    <name type="scientific">Aerophobetes bacterium</name>
    <dbReference type="NCBI Taxonomy" id="2030807"/>
    <lineage>
        <taxon>Bacteria</taxon>
        <taxon>Candidatus Aerophobota</taxon>
    </lineage>
</organism>
<dbReference type="GO" id="GO:0046872">
    <property type="term" value="F:metal ion binding"/>
    <property type="evidence" value="ECO:0007669"/>
    <property type="project" value="UniProtKB-KW"/>
</dbReference>
<accession>A0A523UM57</accession>
<protein>
    <submittedName>
        <fullName evidence="6">4Fe-4S dicluster domain-containing protein</fullName>
    </submittedName>
</protein>
<comment type="caution">
    <text evidence="6">The sequence shown here is derived from an EMBL/GenBank/DDBJ whole genome shotgun (WGS) entry which is preliminary data.</text>
</comment>
<dbReference type="Pfam" id="PF13187">
    <property type="entry name" value="Fer4_9"/>
    <property type="match status" value="1"/>
</dbReference>
<evidence type="ECO:0000313" key="6">
    <source>
        <dbReference type="EMBL" id="TET43598.1"/>
    </source>
</evidence>
<keyword evidence="2" id="KW-0479">Metal-binding</keyword>
<evidence type="ECO:0000313" key="7">
    <source>
        <dbReference type="Proteomes" id="UP000320679"/>
    </source>
</evidence>
<evidence type="ECO:0000256" key="4">
    <source>
        <dbReference type="ARBA" id="ARBA00023014"/>
    </source>
</evidence>
<dbReference type="GO" id="GO:0051539">
    <property type="term" value="F:4 iron, 4 sulfur cluster binding"/>
    <property type="evidence" value="ECO:0007669"/>
    <property type="project" value="UniProtKB-KW"/>
</dbReference>
<dbReference type="Gene3D" id="3.30.70.20">
    <property type="match status" value="1"/>
</dbReference>
<dbReference type="EMBL" id="SOJK01000260">
    <property type="protein sequence ID" value="TET43598.1"/>
    <property type="molecule type" value="Genomic_DNA"/>
</dbReference>